<dbReference type="Pfam" id="PF18932">
    <property type="entry name" value="DUF5681"/>
    <property type="match status" value="1"/>
</dbReference>
<reference evidence="4" key="1">
    <citation type="submission" date="2020-03" db="EMBL/GenBank/DDBJ databases">
        <title>The deep terrestrial virosphere.</title>
        <authorList>
            <person name="Holmfeldt K."/>
            <person name="Nilsson E."/>
            <person name="Simone D."/>
            <person name="Lopez-Fernandez M."/>
            <person name="Wu X."/>
            <person name="de Brujin I."/>
            <person name="Lundin D."/>
            <person name="Andersson A."/>
            <person name="Bertilsson S."/>
            <person name="Dopson M."/>
        </authorList>
    </citation>
    <scope>NUCLEOTIDE SEQUENCE</scope>
    <source>
        <strain evidence="4">MM415A01354</strain>
        <strain evidence="3">MM415B00651</strain>
    </source>
</reference>
<name>A0A6M3K435_9ZZZZ</name>
<organism evidence="4">
    <name type="scientific">viral metagenome</name>
    <dbReference type="NCBI Taxonomy" id="1070528"/>
    <lineage>
        <taxon>unclassified sequences</taxon>
        <taxon>metagenomes</taxon>
        <taxon>organismal metagenomes</taxon>
    </lineage>
</organism>
<feature type="region of interest" description="Disordered" evidence="1">
    <location>
        <begin position="1"/>
        <end position="35"/>
    </location>
</feature>
<evidence type="ECO:0000256" key="1">
    <source>
        <dbReference type="SAM" id="MobiDB-lite"/>
    </source>
</evidence>
<proteinExistence type="predicted"/>
<dbReference type="EMBL" id="MT142268">
    <property type="protein sequence ID" value="QJA77180.1"/>
    <property type="molecule type" value="Genomic_DNA"/>
</dbReference>
<evidence type="ECO:0000313" key="4">
    <source>
        <dbReference type="EMBL" id="QJA77180.1"/>
    </source>
</evidence>
<dbReference type="InterPro" id="IPR043736">
    <property type="entry name" value="DUF5681"/>
</dbReference>
<protein>
    <recommendedName>
        <fullName evidence="2">DUF5681 domain-containing protein</fullName>
    </recommendedName>
</protein>
<sequence>MTNEMTAKQKSIREKRISNLIPYRKGQSGNPAGRKKKEDCLLSCIKEELTKAAPNGETKEQLIAGVLVDMASRGNVKAIELLLSYLHAKPSQGIDLTSQAPLRIEFIRGNGNATD</sequence>
<dbReference type="EMBL" id="MT141490">
    <property type="protein sequence ID" value="QJA63094.1"/>
    <property type="molecule type" value="Genomic_DNA"/>
</dbReference>
<gene>
    <name evidence="4" type="ORF">MM415A01354_0001</name>
    <name evidence="3" type="ORF">MM415B00651_0009</name>
</gene>
<evidence type="ECO:0000259" key="2">
    <source>
        <dbReference type="Pfam" id="PF18932"/>
    </source>
</evidence>
<dbReference type="AlphaFoldDB" id="A0A6M3K435"/>
<feature type="domain" description="DUF5681" evidence="2">
    <location>
        <begin position="23"/>
        <end position="89"/>
    </location>
</feature>
<evidence type="ECO:0000313" key="3">
    <source>
        <dbReference type="EMBL" id="QJA63094.1"/>
    </source>
</evidence>
<accession>A0A6M3K435</accession>